<reference evidence="1 2" key="1">
    <citation type="submission" date="2019-05" db="EMBL/GenBank/DDBJ databases">
        <title>Arcobacter sp. nov., isolated from sea sediment.</title>
        <authorList>
            <person name="Kim W."/>
        </authorList>
    </citation>
    <scope>NUCLEOTIDE SEQUENCE [LARGE SCALE GENOMIC DNA]</scope>
    <source>
        <strain evidence="1 2">CAU 1517</strain>
    </source>
</reference>
<dbReference type="AlphaFoldDB" id="A0A5R8XX93"/>
<gene>
    <name evidence="1" type="ORF">FDK22_15505</name>
</gene>
<evidence type="ECO:0000313" key="1">
    <source>
        <dbReference type="EMBL" id="TLP35174.1"/>
    </source>
</evidence>
<name>A0A5R8XX93_9BACT</name>
<dbReference type="Proteomes" id="UP000308901">
    <property type="component" value="Unassembled WGS sequence"/>
</dbReference>
<proteinExistence type="predicted"/>
<dbReference type="EMBL" id="VANU01000011">
    <property type="protein sequence ID" value="TLP35174.1"/>
    <property type="molecule type" value="Genomic_DNA"/>
</dbReference>
<dbReference type="OrthoDB" id="5871096at2"/>
<organism evidence="1 2">
    <name type="scientific">Arcobacter arenosus</name>
    <dbReference type="NCBI Taxonomy" id="2576037"/>
    <lineage>
        <taxon>Bacteria</taxon>
        <taxon>Pseudomonadati</taxon>
        <taxon>Campylobacterota</taxon>
        <taxon>Epsilonproteobacteria</taxon>
        <taxon>Campylobacterales</taxon>
        <taxon>Arcobacteraceae</taxon>
        <taxon>Arcobacter</taxon>
    </lineage>
</organism>
<protein>
    <submittedName>
        <fullName evidence="1">Uncharacterized protein</fullName>
    </submittedName>
</protein>
<evidence type="ECO:0000313" key="2">
    <source>
        <dbReference type="Proteomes" id="UP000308901"/>
    </source>
</evidence>
<comment type="caution">
    <text evidence="1">The sequence shown here is derived from an EMBL/GenBank/DDBJ whole genome shotgun (WGS) entry which is preliminary data.</text>
</comment>
<dbReference type="RefSeq" id="WP_138153905.1">
    <property type="nucleotide sequence ID" value="NZ_VANU01000011.1"/>
</dbReference>
<sequence>MNIDKLKELEAEFLYQYPKGFEDSHFFPTMKKFNPEKLEFFTKDNLRKEDFSNPNLVLENYFKVIQKSVLVSLFDKLKFKDMLSSLNSYEKDMLSIEIYELLYGNKKEGFEGLVEFLSQYNLAKWTIVSVVPYYMDRQKNYFIKPTTTKNIIKYLEIKDIVYKPKPSYEFYKIYSDYLDVMKKNVNRSLSFDNAAFTGFLKIAIEICNED</sequence>
<keyword evidence="2" id="KW-1185">Reference proteome</keyword>
<accession>A0A5R8XX93</accession>